<dbReference type="STRING" id="1121927.GOHSU_12_00480"/>
<organism evidence="1 2">
    <name type="scientific">Gordonia hirsuta DSM 44140 = NBRC 16056</name>
    <dbReference type="NCBI Taxonomy" id="1121927"/>
    <lineage>
        <taxon>Bacteria</taxon>
        <taxon>Bacillati</taxon>
        <taxon>Actinomycetota</taxon>
        <taxon>Actinomycetes</taxon>
        <taxon>Mycobacteriales</taxon>
        <taxon>Gordoniaceae</taxon>
        <taxon>Gordonia</taxon>
    </lineage>
</organism>
<dbReference type="EMBL" id="BANT01000012">
    <property type="protein sequence ID" value="GAC56658.1"/>
    <property type="molecule type" value="Genomic_DNA"/>
</dbReference>
<name>L7L9E9_9ACTN</name>
<protein>
    <recommendedName>
        <fullName evidence="3">Recombinase A</fullName>
    </recommendedName>
</protein>
<comment type="caution">
    <text evidence="1">The sequence shown here is derived from an EMBL/GenBank/DDBJ whole genome shotgun (WGS) entry which is preliminary data.</text>
</comment>
<evidence type="ECO:0000313" key="2">
    <source>
        <dbReference type="Proteomes" id="UP000053405"/>
    </source>
</evidence>
<evidence type="ECO:0008006" key="3">
    <source>
        <dbReference type="Google" id="ProtNLM"/>
    </source>
</evidence>
<dbReference type="OrthoDB" id="4451283at2"/>
<reference evidence="1 2" key="1">
    <citation type="submission" date="2012-12" db="EMBL/GenBank/DDBJ databases">
        <title>Whole genome shotgun sequence of Gordonia hirsuta NBRC 16056.</title>
        <authorList>
            <person name="Isaki-Nakamura S."/>
            <person name="Hosoyama A."/>
            <person name="Tsuchikane K."/>
            <person name="Katsumata H."/>
            <person name="Baba S."/>
            <person name="Yamazaki S."/>
            <person name="Fujita N."/>
        </authorList>
    </citation>
    <scope>NUCLEOTIDE SEQUENCE [LARGE SCALE GENOMIC DNA]</scope>
    <source>
        <strain evidence="1 2">NBRC 16056</strain>
    </source>
</reference>
<accession>L7L9E9</accession>
<gene>
    <name evidence="1" type="ORF">GOHSU_12_00480</name>
</gene>
<sequence length="242" mass="24523">MSDQKEDAGATVAALRRRLASMSGSAGQPGPAVLAVPEPLTGVLPRRGLVRGAVTEVSGAMTLPAALLAAATAAGATAALVGLPQLNLAMAADLGADLSRIAVVEEPGVDRLEVAGVLLDGVDLVLVAVSQVTPSRARVLGGRARRQGAVLVAVGAPGSWPGATVRLSARIAGYRHLPLRRNGYGRIGGLQVDIGAAGSGVAPREIRCELVTPGYGESGALRLTARDSRVQGRPAEFRQVAN</sequence>
<dbReference type="RefSeq" id="WP_005937291.1">
    <property type="nucleotide sequence ID" value="NZ_ATVK01000045.1"/>
</dbReference>
<dbReference type="eggNOG" id="COG4544">
    <property type="taxonomic scope" value="Bacteria"/>
</dbReference>
<proteinExistence type="predicted"/>
<evidence type="ECO:0000313" key="1">
    <source>
        <dbReference type="EMBL" id="GAC56658.1"/>
    </source>
</evidence>
<keyword evidence="2" id="KW-1185">Reference proteome</keyword>
<dbReference type="Proteomes" id="UP000053405">
    <property type="component" value="Unassembled WGS sequence"/>
</dbReference>
<dbReference type="AlphaFoldDB" id="L7L9E9"/>